<name>A0A7R9BXY3_9CRUS</name>
<keyword evidence="3 9" id="KW-0813">Transport</keyword>
<comment type="function">
    <text evidence="9">Functions as a component of the nuclear pore complex (NPC).</text>
</comment>
<keyword evidence="4 9" id="KW-0509">mRNA transport</keyword>
<dbReference type="GO" id="GO:0017056">
    <property type="term" value="F:structural constituent of nuclear pore"/>
    <property type="evidence" value="ECO:0007669"/>
    <property type="project" value="TreeGrafter"/>
</dbReference>
<dbReference type="EMBL" id="CAJPEX010004217">
    <property type="protein sequence ID" value="CAG0922870.1"/>
    <property type="molecule type" value="Genomic_DNA"/>
</dbReference>
<sequence length="383" mass="44057">MESVFNYHDSQLLCGNLAEVEDVLLRFPMHIDWYELLPAVLLFDFTSRPTVEDVPNAVEMCLRLCRMGERGTELRPVDLILISFAKLNRKKGIDQSAAGFNNCWFLAHWTDLMYRAGTLGFMDEKDAKRYRQQFVLDYALQLIDENLSNMSSAHFWTIAMNYLDKSDQYSRRMLENRLLRLPLQNERAVLRLLQISQQEGMQEVALTLCRVKCRESASKGQYYAAILWAMRCGEASTIALATREFVRALVQESSRENLTSLDKIDIPAAWTAVSPDLAFLANYREFCFYKRQMKHADALNVLVNMMKSSHVPSLFRPILNSDAVMLMNEESARFTVEDIESIMRYVDKSGQMRQQQKHGSCGASLATVRKTLLKKYETLADSS</sequence>
<keyword evidence="5 9" id="KW-0653">Protein transport</keyword>
<dbReference type="GO" id="GO:0031965">
    <property type="term" value="C:nuclear membrane"/>
    <property type="evidence" value="ECO:0007669"/>
    <property type="project" value="UniProtKB-UniRule"/>
</dbReference>
<evidence type="ECO:0000256" key="4">
    <source>
        <dbReference type="ARBA" id="ARBA00022816"/>
    </source>
</evidence>
<evidence type="ECO:0000256" key="9">
    <source>
        <dbReference type="RuleBase" id="RU365073"/>
    </source>
</evidence>
<dbReference type="PANTHER" id="PTHR13373:SF21">
    <property type="entry name" value="NUCLEAR PORE COMPLEX PROTEIN NUP85"/>
    <property type="match status" value="1"/>
</dbReference>
<comment type="subunit">
    <text evidence="9">Component of the nuclear pore complex (NPC).</text>
</comment>
<dbReference type="GO" id="GO:0045893">
    <property type="term" value="P:positive regulation of DNA-templated transcription"/>
    <property type="evidence" value="ECO:0007669"/>
    <property type="project" value="TreeGrafter"/>
</dbReference>
<protein>
    <recommendedName>
        <fullName evidence="9">Nuclear pore complex protein Nup85</fullName>
    </recommendedName>
</protein>
<evidence type="ECO:0000256" key="1">
    <source>
        <dbReference type="ARBA" id="ARBA00004567"/>
    </source>
</evidence>
<evidence type="ECO:0000313" key="10">
    <source>
        <dbReference type="EMBL" id="CAD7282718.1"/>
    </source>
</evidence>
<dbReference type="GO" id="GO:0031080">
    <property type="term" value="C:nuclear pore outer ring"/>
    <property type="evidence" value="ECO:0007669"/>
    <property type="project" value="TreeGrafter"/>
</dbReference>
<evidence type="ECO:0000256" key="3">
    <source>
        <dbReference type="ARBA" id="ARBA00022448"/>
    </source>
</evidence>
<evidence type="ECO:0000313" key="11">
    <source>
        <dbReference type="Proteomes" id="UP000678499"/>
    </source>
</evidence>
<evidence type="ECO:0000256" key="2">
    <source>
        <dbReference type="ARBA" id="ARBA00005573"/>
    </source>
</evidence>
<keyword evidence="7 9" id="KW-0906">Nuclear pore complex</keyword>
<evidence type="ECO:0000256" key="6">
    <source>
        <dbReference type="ARBA" id="ARBA00023010"/>
    </source>
</evidence>
<dbReference type="Pfam" id="PF07575">
    <property type="entry name" value="Nucleopor_Nup85"/>
    <property type="match status" value="1"/>
</dbReference>
<reference evidence="10" key="1">
    <citation type="submission" date="2020-11" db="EMBL/GenBank/DDBJ databases">
        <authorList>
            <person name="Tran Van P."/>
        </authorList>
    </citation>
    <scope>NUCLEOTIDE SEQUENCE</scope>
</reference>
<comment type="subcellular location">
    <subcellularLocation>
        <location evidence="1 9">Nucleus</location>
        <location evidence="1 9">Nuclear pore complex</location>
    </subcellularLocation>
</comment>
<keyword evidence="8 9" id="KW-0539">Nucleus</keyword>
<comment type="similarity">
    <text evidence="2 9">Belongs to the nucleoporin Nup85 family.</text>
</comment>
<dbReference type="OrthoDB" id="17644at2759"/>
<accession>A0A7R9BXY3</accession>
<dbReference type="InterPro" id="IPR011502">
    <property type="entry name" value="Nucleoporin_Nup85"/>
</dbReference>
<gene>
    <name evidence="10" type="ORF">NMOB1V02_LOCUS10339</name>
</gene>
<dbReference type="GO" id="GO:0006406">
    <property type="term" value="P:mRNA export from nucleus"/>
    <property type="evidence" value="ECO:0007669"/>
    <property type="project" value="TreeGrafter"/>
</dbReference>
<evidence type="ECO:0000256" key="7">
    <source>
        <dbReference type="ARBA" id="ARBA00023132"/>
    </source>
</evidence>
<evidence type="ECO:0000256" key="8">
    <source>
        <dbReference type="ARBA" id="ARBA00023242"/>
    </source>
</evidence>
<dbReference type="GO" id="GO:0006606">
    <property type="term" value="P:protein import into nucleus"/>
    <property type="evidence" value="ECO:0007669"/>
    <property type="project" value="TreeGrafter"/>
</dbReference>
<organism evidence="10">
    <name type="scientific">Notodromas monacha</name>
    <dbReference type="NCBI Taxonomy" id="399045"/>
    <lineage>
        <taxon>Eukaryota</taxon>
        <taxon>Metazoa</taxon>
        <taxon>Ecdysozoa</taxon>
        <taxon>Arthropoda</taxon>
        <taxon>Crustacea</taxon>
        <taxon>Oligostraca</taxon>
        <taxon>Ostracoda</taxon>
        <taxon>Podocopa</taxon>
        <taxon>Podocopida</taxon>
        <taxon>Cypridocopina</taxon>
        <taxon>Cypridoidea</taxon>
        <taxon>Cyprididae</taxon>
        <taxon>Notodromas</taxon>
    </lineage>
</organism>
<keyword evidence="11" id="KW-1185">Reference proteome</keyword>
<dbReference type="AlphaFoldDB" id="A0A7R9BXY3"/>
<proteinExistence type="inferred from homology"/>
<dbReference type="EMBL" id="OA886254">
    <property type="protein sequence ID" value="CAD7282718.1"/>
    <property type="molecule type" value="Genomic_DNA"/>
</dbReference>
<evidence type="ECO:0000256" key="5">
    <source>
        <dbReference type="ARBA" id="ARBA00022927"/>
    </source>
</evidence>
<dbReference type="PANTHER" id="PTHR13373">
    <property type="entry name" value="FROUNT PROTEIN-RELATED"/>
    <property type="match status" value="1"/>
</dbReference>
<dbReference type="Proteomes" id="UP000678499">
    <property type="component" value="Unassembled WGS sequence"/>
</dbReference>
<keyword evidence="9" id="KW-0472">Membrane</keyword>
<keyword evidence="6 9" id="KW-0811">Translocation</keyword>